<name>A0A0N7KRV7_ORYSJ</name>
<reference evidence="2 3" key="3">
    <citation type="journal article" date="2013" name="Rice">
        <title>Improvement of the Oryza sativa Nipponbare reference genome using next generation sequence and optical map data.</title>
        <authorList>
            <person name="Kawahara Y."/>
            <person name="de la Bastide M."/>
            <person name="Hamilton J.P."/>
            <person name="Kanamori H."/>
            <person name="McCombie W.R."/>
            <person name="Ouyang S."/>
            <person name="Schwartz D.C."/>
            <person name="Tanaka T."/>
            <person name="Wu J."/>
            <person name="Zhou S."/>
            <person name="Childs K.L."/>
            <person name="Davidson R.M."/>
            <person name="Lin H."/>
            <person name="Quesada-Ocampo L."/>
            <person name="Vaillancourt B."/>
            <person name="Sakai H."/>
            <person name="Lee S.S."/>
            <person name="Kim J."/>
            <person name="Numa H."/>
            <person name="Itoh T."/>
            <person name="Buell C.R."/>
            <person name="Matsumoto T."/>
        </authorList>
    </citation>
    <scope>NUCLEOTIDE SEQUENCE [LARGE SCALE GENOMIC DNA]</scope>
    <source>
        <strain evidence="3">cv. Nipponbare</strain>
    </source>
</reference>
<dbReference type="PaxDb" id="39947-A0A0N7KRV7"/>
<evidence type="ECO:0000313" key="3">
    <source>
        <dbReference type="Proteomes" id="UP000059680"/>
    </source>
</evidence>
<evidence type="ECO:0000313" key="2">
    <source>
        <dbReference type="EMBL" id="BAT11090.1"/>
    </source>
</evidence>
<organism evidence="2 3">
    <name type="scientific">Oryza sativa subsp. japonica</name>
    <name type="common">Rice</name>
    <dbReference type="NCBI Taxonomy" id="39947"/>
    <lineage>
        <taxon>Eukaryota</taxon>
        <taxon>Viridiplantae</taxon>
        <taxon>Streptophyta</taxon>
        <taxon>Embryophyta</taxon>
        <taxon>Tracheophyta</taxon>
        <taxon>Spermatophyta</taxon>
        <taxon>Magnoliopsida</taxon>
        <taxon>Liliopsida</taxon>
        <taxon>Poales</taxon>
        <taxon>Poaceae</taxon>
        <taxon>BOP clade</taxon>
        <taxon>Oryzoideae</taxon>
        <taxon>Oryzeae</taxon>
        <taxon>Oryzinae</taxon>
        <taxon>Oryza</taxon>
        <taxon>Oryza sativa</taxon>
    </lineage>
</organism>
<reference evidence="2 3" key="2">
    <citation type="journal article" date="2013" name="Plant Cell Physiol.">
        <title>Rice Annotation Project Database (RAP-DB): an integrative and interactive database for rice genomics.</title>
        <authorList>
            <person name="Sakai H."/>
            <person name="Lee S.S."/>
            <person name="Tanaka T."/>
            <person name="Numa H."/>
            <person name="Kim J."/>
            <person name="Kawahara Y."/>
            <person name="Wakimoto H."/>
            <person name="Yang C.C."/>
            <person name="Iwamoto M."/>
            <person name="Abe T."/>
            <person name="Yamada Y."/>
            <person name="Muto A."/>
            <person name="Inokuchi H."/>
            <person name="Ikemura T."/>
            <person name="Matsumoto T."/>
            <person name="Sasaki T."/>
            <person name="Itoh T."/>
        </authorList>
    </citation>
    <scope>NUCLEOTIDE SEQUENCE [LARGE SCALE GENOMIC DNA]</scope>
    <source>
        <strain evidence="3">cv. Nipponbare</strain>
    </source>
</reference>
<dbReference type="AlphaFoldDB" id="A0A0N7KRV7"/>
<feature type="region of interest" description="Disordered" evidence="1">
    <location>
        <begin position="1"/>
        <end position="37"/>
    </location>
</feature>
<proteinExistence type="predicted"/>
<keyword evidence="3" id="KW-1185">Reference proteome</keyword>
<dbReference type="InParanoid" id="A0A0N7KRV7"/>
<dbReference type="Proteomes" id="UP000059680">
    <property type="component" value="Chromosome 10"/>
</dbReference>
<evidence type="ECO:0000256" key="1">
    <source>
        <dbReference type="SAM" id="MobiDB-lite"/>
    </source>
</evidence>
<reference evidence="3" key="1">
    <citation type="journal article" date="2005" name="Nature">
        <title>The map-based sequence of the rice genome.</title>
        <authorList>
            <consortium name="International rice genome sequencing project (IRGSP)"/>
            <person name="Matsumoto T."/>
            <person name="Wu J."/>
            <person name="Kanamori H."/>
            <person name="Katayose Y."/>
            <person name="Fujisawa M."/>
            <person name="Namiki N."/>
            <person name="Mizuno H."/>
            <person name="Yamamoto K."/>
            <person name="Antonio B.A."/>
            <person name="Baba T."/>
            <person name="Sakata K."/>
            <person name="Nagamura Y."/>
            <person name="Aoki H."/>
            <person name="Arikawa K."/>
            <person name="Arita K."/>
            <person name="Bito T."/>
            <person name="Chiden Y."/>
            <person name="Fujitsuka N."/>
            <person name="Fukunaka R."/>
            <person name="Hamada M."/>
            <person name="Harada C."/>
            <person name="Hayashi A."/>
            <person name="Hijishita S."/>
            <person name="Honda M."/>
            <person name="Hosokawa S."/>
            <person name="Ichikawa Y."/>
            <person name="Idonuma A."/>
            <person name="Iijima M."/>
            <person name="Ikeda M."/>
            <person name="Ikeno M."/>
            <person name="Ito K."/>
            <person name="Ito S."/>
            <person name="Ito T."/>
            <person name="Ito Y."/>
            <person name="Ito Y."/>
            <person name="Iwabuchi A."/>
            <person name="Kamiya K."/>
            <person name="Karasawa W."/>
            <person name="Kurita K."/>
            <person name="Katagiri S."/>
            <person name="Kikuta A."/>
            <person name="Kobayashi H."/>
            <person name="Kobayashi N."/>
            <person name="Machita K."/>
            <person name="Maehara T."/>
            <person name="Masukawa M."/>
            <person name="Mizubayashi T."/>
            <person name="Mukai Y."/>
            <person name="Nagasaki H."/>
            <person name="Nagata Y."/>
            <person name="Naito S."/>
            <person name="Nakashima M."/>
            <person name="Nakama Y."/>
            <person name="Nakamichi Y."/>
            <person name="Nakamura M."/>
            <person name="Meguro A."/>
            <person name="Negishi M."/>
            <person name="Ohta I."/>
            <person name="Ohta T."/>
            <person name="Okamoto M."/>
            <person name="Ono N."/>
            <person name="Saji S."/>
            <person name="Sakaguchi M."/>
            <person name="Sakai K."/>
            <person name="Shibata M."/>
            <person name="Shimokawa T."/>
            <person name="Song J."/>
            <person name="Takazaki Y."/>
            <person name="Terasawa K."/>
            <person name="Tsugane M."/>
            <person name="Tsuji K."/>
            <person name="Ueda S."/>
            <person name="Waki K."/>
            <person name="Yamagata H."/>
            <person name="Yamamoto M."/>
            <person name="Yamamoto S."/>
            <person name="Yamane H."/>
            <person name="Yoshiki S."/>
            <person name="Yoshihara R."/>
            <person name="Yukawa K."/>
            <person name="Zhong H."/>
            <person name="Yano M."/>
            <person name="Yuan Q."/>
            <person name="Ouyang S."/>
            <person name="Liu J."/>
            <person name="Jones K.M."/>
            <person name="Gansberger K."/>
            <person name="Moffat K."/>
            <person name="Hill J."/>
            <person name="Bera J."/>
            <person name="Fadrosh D."/>
            <person name="Jin S."/>
            <person name="Johri S."/>
            <person name="Kim M."/>
            <person name="Overton L."/>
            <person name="Reardon M."/>
            <person name="Tsitrin T."/>
            <person name="Vuong H."/>
            <person name="Weaver B."/>
            <person name="Ciecko A."/>
            <person name="Tallon L."/>
            <person name="Jackson J."/>
            <person name="Pai G."/>
            <person name="Aken S.V."/>
            <person name="Utterback T."/>
            <person name="Reidmuller S."/>
            <person name="Feldblyum T."/>
            <person name="Hsiao J."/>
            <person name="Zismann V."/>
            <person name="Iobst S."/>
            <person name="de Vazeille A.R."/>
            <person name="Buell C.R."/>
            <person name="Ying K."/>
            <person name="Li Y."/>
            <person name="Lu T."/>
            <person name="Huang Y."/>
            <person name="Zhao Q."/>
            <person name="Feng Q."/>
            <person name="Zhang L."/>
            <person name="Zhu J."/>
            <person name="Weng Q."/>
            <person name="Mu J."/>
            <person name="Lu Y."/>
            <person name="Fan D."/>
            <person name="Liu Y."/>
            <person name="Guan J."/>
            <person name="Zhang Y."/>
            <person name="Yu S."/>
            <person name="Liu X."/>
            <person name="Zhang Y."/>
            <person name="Hong G."/>
            <person name="Han B."/>
            <person name="Choisne N."/>
            <person name="Demange N."/>
            <person name="Orjeda G."/>
            <person name="Samain S."/>
            <person name="Cattolico L."/>
            <person name="Pelletier E."/>
            <person name="Couloux A."/>
            <person name="Segurens B."/>
            <person name="Wincker P."/>
            <person name="D'Hont A."/>
            <person name="Scarpelli C."/>
            <person name="Weissenbach J."/>
            <person name="Salanoubat M."/>
            <person name="Quetier F."/>
            <person name="Yu Y."/>
            <person name="Kim H.R."/>
            <person name="Rambo T."/>
            <person name="Currie J."/>
            <person name="Collura K."/>
            <person name="Luo M."/>
            <person name="Yang T."/>
            <person name="Ammiraju J.S.S."/>
            <person name="Engler F."/>
            <person name="Soderlund C."/>
            <person name="Wing R.A."/>
            <person name="Palmer L.E."/>
            <person name="de la Bastide M."/>
            <person name="Spiegel L."/>
            <person name="Nascimento L."/>
            <person name="Zutavern T."/>
            <person name="O'Shaughnessy A."/>
            <person name="Dike S."/>
            <person name="Dedhia N."/>
            <person name="Preston R."/>
            <person name="Balija V."/>
            <person name="McCombie W.R."/>
            <person name="Chow T."/>
            <person name="Chen H."/>
            <person name="Chung M."/>
            <person name="Chen C."/>
            <person name="Shaw J."/>
            <person name="Wu H."/>
            <person name="Hsiao K."/>
            <person name="Chao Y."/>
            <person name="Chu M."/>
            <person name="Cheng C."/>
            <person name="Hour A."/>
            <person name="Lee P."/>
            <person name="Lin S."/>
            <person name="Lin Y."/>
            <person name="Liou J."/>
            <person name="Liu S."/>
            <person name="Hsing Y."/>
            <person name="Raghuvanshi S."/>
            <person name="Mohanty A."/>
            <person name="Bharti A.K."/>
            <person name="Gaur A."/>
            <person name="Gupta V."/>
            <person name="Kumar D."/>
            <person name="Ravi V."/>
            <person name="Vij S."/>
            <person name="Kapur A."/>
            <person name="Khurana P."/>
            <person name="Khurana P."/>
            <person name="Khurana J.P."/>
            <person name="Tyagi A.K."/>
            <person name="Gaikwad K."/>
            <person name="Singh A."/>
            <person name="Dalal V."/>
            <person name="Srivastava S."/>
            <person name="Dixit A."/>
            <person name="Pal A.K."/>
            <person name="Ghazi I.A."/>
            <person name="Yadav M."/>
            <person name="Pandit A."/>
            <person name="Bhargava A."/>
            <person name="Sureshbabu K."/>
            <person name="Batra K."/>
            <person name="Sharma T.R."/>
            <person name="Mohapatra T."/>
            <person name="Singh N.K."/>
            <person name="Messing J."/>
            <person name="Nelson A.B."/>
            <person name="Fuks G."/>
            <person name="Kavchok S."/>
            <person name="Keizer G."/>
            <person name="Linton E."/>
            <person name="Llaca V."/>
            <person name="Song R."/>
            <person name="Tanyolac B."/>
            <person name="Young S."/>
            <person name="Ho-Il K."/>
            <person name="Hahn J.H."/>
            <person name="Sangsakoo G."/>
            <person name="Vanavichit A."/>
            <person name="de Mattos Luiz.A.T."/>
            <person name="Zimmer P.D."/>
            <person name="Malone G."/>
            <person name="Dellagostin O."/>
            <person name="de Oliveira A.C."/>
            <person name="Bevan M."/>
            <person name="Bancroft I."/>
            <person name="Minx P."/>
            <person name="Cordum H."/>
            <person name="Wilson R."/>
            <person name="Cheng Z."/>
            <person name="Jin W."/>
            <person name="Jiang J."/>
            <person name="Leong S.A."/>
            <person name="Iwama H."/>
            <person name="Gojobori T."/>
            <person name="Itoh T."/>
            <person name="Niimura Y."/>
            <person name="Fujii Y."/>
            <person name="Habara T."/>
            <person name="Sakai H."/>
            <person name="Sato Y."/>
            <person name="Wilson G."/>
            <person name="Kumar K."/>
            <person name="McCouch S."/>
            <person name="Juretic N."/>
            <person name="Hoen D."/>
            <person name="Wright S."/>
            <person name="Bruskiewich R."/>
            <person name="Bureau T."/>
            <person name="Miyao A."/>
            <person name="Hirochika H."/>
            <person name="Nishikawa T."/>
            <person name="Kadowaki K."/>
            <person name="Sugiura M."/>
            <person name="Burr B."/>
            <person name="Sasaki T."/>
        </authorList>
    </citation>
    <scope>NUCLEOTIDE SEQUENCE [LARGE SCALE GENOMIC DNA]</scope>
    <source>
        <strain evidence="3">cv. Nipponbare</strain>
    </source>
</reference>
<sequence length="97" mass="10231">MVSLMSRLQNPDSAKTWLTTESSRAATRELETGGSSAHAATVELLLRSAAPRHIGTAVSRPPSNWPDPHLCGHAMPSTALAASVTAPRRADLAPLHL</sequence>
<dbReference type="EMBL" id="AP014966">
    <property type="protein sequence ID" value="BAT11090.1"/>
    <property type="molecule type" value="Genomic_DNA"/>
</dbReference>
<accession>A0A0N7KRV7</accession>
<protein>
    <submittedName>
        <fullName evidence="2">Os10g0448200 protein</fullName>
    </submittedName>
</protein>
<gene>
    <name evidence="2" type="ordered locus">Os10g0448200</name>
    <name evidence="2" type="ORF">OSNPB_100448200</name>
</gene>
<feature type="compositionally biased region" description="Polar residues" evidence="1">
    <location>
        <begin position="1"/>
        <end position="25"/>
    </location>
</feature>